<dbReference type="EMBL" id="BOOH01000016">
    <property type="protein sequence ID" value="GIH75426.1"/>
    <property type="molecule type" value="Genomic_DNA"/>
</dbReference>
<dbReference type="PRINTS" id="PR00813">
    <property type="entry name" value="BCTERIALGSPG"/>
</dbReference>
<keyword evidence="4 6" id="KW-1133">Transmembrane helix</keyword>
<dbReference type="Proteomes" id="UP000616724">
    <property type="component" value="Unassembled WGS sequence"/>
</dbReference>
<dbReference type="GO" id="GO:0015627">
    <property type="term" value="C:type II protein secretion system complex"/>
    <property type="evidence" value="ECO:0007669"/>
    <property type="project" value="InterPro"/>
</dbReference>
<dbReference type="GO" id="GO:0015628">
    <property type="term" value="P:protein secretion by the type II secretion system"/>
    <property type="evidence" value="ECO:0007669"/>
    <property type="project" value="InterPro"/>
</dbReference>
<evidence type="ECO:0000256" key="2">
    <source>
        <dbReference type="ARBA" id="ARBA00022481"/>
    </source>
</evidence>
<dbReference type="InterPro" id="IPR000983">
    <property type="entry name" value="Bac_GSPG_pilin"/>
</dbReference>
<accession>A0A8J3RJR7</accession>
<dbReference type="InterPro" id="IPR045584">
    <property type="entry name" value="Pilin-like"/>
</dbReference>
<evidence type="ECO:0000256" key="3">
    <source>
        <dbReference type="ARBA" id="ARBA00022692"/>
    </source>
</evidence>
<dbReference type="AlphaFoldDB" id="A0A8J3RJR7"/>
<dbReference type="PANTHER" id="PTHR30093:SF44">
    <property type="entry name" value="TYPE II SECRETION SYSTEM CORE PROTEIN G"/>
    <property type="match status" value="1"/>
</dbReference>
<dbReference type="PANTHER" id="PTHR30093">
    <property type="entry name" value="GENERAL SECRETION PATHWAY PROTEIN G"/>
    <property type="match status" value="1"/>
</dbReference>
<reference evidence="7 8" key="1">
    <citation type="submission" date="2021-01" db="EMBL/GenBank/DDBJ databases">
        <title>Whole genome shotgun sequence of Planobispora longispora NBRC 13918.</title>
        <authorList>
            <person name="Komaki H."/>
            <person name="Tamura T."/>
        </authorList>
    </citation>
    <scope>NUCLEOTIDE SEQUENCE [LARGE SCALE GENOMIC DNA]</scope>
    <source>
        <strain evidence="7 8">NBRC 13918</strain>
    </source>
</reference>
<dbReference type="SUPFAM" id="SSF54523">
    <property type="entry name" value="Pili subunits"/>
    <property type="match status" value="1"/>
</dbReference>
<name>A0A8J3RJR7_9ACTN</name>
<keyword evidence="2" id="KW-0488">Methylation</keyword>
<evidence type="ECO:0000256" key="1">
    <source>
        <dbReference type="ARBA" id="ARBA00004167"/>
    </source>
</evidence>
<comment type="subcellular location">
    <subcellularLocation>
        <location evidence="1">Membrane</location>
        <topology evidence="1">Single-pass membrane protein</topology>
    </subcellularLocation>
</comment>
<keyword evidence="3 6" id="KW-0812">Transmembrane</keyword>
<sequence>MKAALQSLQKRAHGDRGFTLIELLVVVVIIGVLVAIAIPVYMNYREGAADKAAQSDVRSAITAVESFYTTKGNKYPEVSGQKTTAFSLDPTKPNEERVTVSANTTLNYILASDKKSYLVCATNANGSGAVYVYDSTAGGSVATVANAKIATCKV</sequence>
<keyword evidence="5 6" id="KW-0472">Membrane</keyword>
<proteinExistence type="predicted"/>
<gene>
    <name evidence="7" type="ORF">Plo01_18550</name>
</gene>
<dbReference type="Gene3D" id="3.30.700.10">
    <property type="entry name" value="Glycoprotein, Type 4 Pilin"/>
    <property type="match status" value="1"/>
</dbReference>
<evidence type="ECO:0000256" key="4">
    <source>
        <dbReference type="ARBA" id="ARBA00022989"/>
    </source>
</evidence>
<dbReference type="NCBIfam" id="TIGR02532">
    <property type="entry name" value="IV_pilin_GFxxxE"/>
    <property type="match status" value="1"/>
</dbReference>
<organism evidence="7 8">
    <name type="scientific">Planobispora longispora</name>
    <dbReference type="NCBI Taxonomy" id="28887"/>
    <lineage>
        <taxon>Bacteria</taxon>
        <taxon>Bacillati</taxon>
        <taxon>Actinomycetota</taxon>
        <taxon>Actinomycetes</taxon>
        <taxon>Streptosporangiales</taxon>
        <taxon>Streptosporangiaceae</taxon>
        <taxon>Planobispora</taxon>
    </lineage>
</organism>
<dbReference type="RefSeq" id="WP_203890097.1">
    <property type="nucleotide sequence ID" value="NZ_BOOH01000016.1"/>
</dbReference>
<dbReference type="GO" id="GO:0016020">
    <property type="term" value="C:membrane"/>
    <property type="evidence" value="ECO:0007669"/>
    <property type="project" value="UniProtKB-SubCell"/>
</dbReference>
<comment type="caution">
    <text evidence="7">The sequence shown here is derived from an EMBL/GenBank/DDBJ whole genome shotgun (WGS) entry which is preliminary data.</text>
</comment>
<dbReference type="Pfam" id="PF07963">
    <property type="entry name" value="N_methyl"/>
    <property type="match status" value="1"/>
</dbReference>
<evidence type="ECO:0000256" key="6">
    <source>
        <dbReference type="SAM" id="Phobius"/>
    </source>
</evidence>
<evidence type="ECO:0000256" key="5">
    <source>
        <dbReference type="ARBA" id="ARBA00023136"/>
    </source>
</evidence>
<protein>
    <submittedName>
        <fullName evidence="7">Pilus biosynthesis protein</fullName>
    </submittedName>
</protein>
<feature type="transmembrane region" description="Helical" evidence="6">
    <location>
        <begin position="20"/>
        <end position="42"/>
    </location>
</feature>
<dbReference type="PROSITE" id="PS00409">
    <property type="entry name" value="PROKAR_NTER_METHYL"/>
    <property type="match status" value="1"/>
</dbReference>
<evidence type="ECO:0000313" key="8">
    <source>
        <dbReference type="Proteomes" id="UP000616724"/>
    </source>
</evidence>
<evidence type="ECO:0000313" key="7">
    <source>
        <dbReference type="EMBL" id="GIH75426.1"/>
    </source>
</evidence>
<keyword evidence="8" id="KW-1185">Reference proteome</keyword>
<dbReference type="InterPro" id="IPR012902">
    <property type="entry name" value="N_methyl_site"/>
</dbReference>